<reference evidence="3" key="1">
    <citation type="submission" date="2021-01" db="UniProtKB">
        <authorList>
            <consortium name="EnsemblMetazoa"/>
        </authorList>
    </citation>
    <scope>IDENTIFICATION</scope>
</reference>
<feature type="compositionally biased region" description="Polar residues" evidence="2">
    <location>
        <begin position="230"/>
        <end position="243"/>
    </location>
</feature>
<proteinExistence type="predicted"/>
<evidence type="ECO:0000313" key="3">
    <source>
        <dbReference type="EnsemblMetazoa" id="CLYHEMP025473.1"/>
    </source>
</evidence>
<accession>A0A7M5XMB9</accession>
<evidence type="ECO:0000256" key="1">
    <source>
        <dbReference type="SAM" id="Coils"/>
    </source>
</evidence>
<dbReference type="AlphaFoldDB" id="A0A7M5XMB9"/>
<feature type="compositionally biased region" description="Low complexity" evidence="2">
    <location>
        <begin position="219"/>
        <end position="229"/>
    </location>
</feature>
<organism evidence="3 4">
    <name type="scientific">Clytia hemisphaerica</name>
    <dbReference type="NCBI Taxonomy" id="252671"/>
    <lineage>
        <taxon>Eukaryota</taxon>
        <taxon>Metazoa</taxon>
        <taxon>Cnidaria</taxon>
        <taxon>Hydrozoa</taxon>
        <taxon>Hydroidolina</taxon>
        <taxon>Leptothecata</taxon>
        <taxon>Obeliida</taxon>
        <taxon>Clytiidae</taxon>
        <taxon>Clytia</taxon>
    </lineage>
</organism>
<protein>
    <submittedName>
        <fullName evidence="3">Uncharacterized protein</fullName>
    </submittedName>
</protein>
<name>A0A7M5XMB9_9CNID</name>
<dbReference type="Proteomes" id="UP000594262">
    <property type="component" value="Unplaced"/>
</dbReference>
<feature type="coiled-coil region" evidence="1">
    <location>
        <begin position="279"/>
        <end position="306"/>
    </location>
</feature>
<dbReference type="EnsemblMetazoa" id="CLYHEMT025473.1">
    <property type="protein sequence ID" value="CLYHEMP025473.1"/>
    <property type="gene ID" value="CLYHEMG025473"/>
</dbReference>
<feature type="region of interest" description="Disordered" evidence="2">
    <location>
        <begin position="207"/>
        <end position="278"/>
    </location>
</feature>
<evidence type="ECO:0000313" key="4">
    <source>
        <dbReference type="Proteomes" id="UP000594262"/>
    </source>
</evidence>
<feature type="compositionally biased region" description="Polar residues" evidence="2">
    <location>
        <begin position="251"/>
        <end position="277"/>
    </location>
</feature>
<keyword evidence="4" id="KW-1185">Reference proteome</keyword>
<keyword evidence="1" id="KW-0175">Coiled coil</keyword>
<evidence type="ECO:0000256" key="2">
    <source>
        <dbReference type="SAM" id="MobiDB-lite"/>
    </source>
</evidence>
<sequence length="332" mass="37570">MYYNIYVLLFQFDETSVTHAAGDVLKRLGLEAEGDIIRLRMMCDQGDIENRKSGLKQAMINGSRSRVVQRPIENSSKSKTKAMYISLKVFKGERFVQVRRKKGGGCVFLPSIWAKILCLKNRLNISGHTKLLVWQMAEKRIIFQLVDERAQPLPDILSNNVPFTVEEYPKLIRLPRPKLYLTCKRKTAQQRLLSNFGVVNDNHSSDEEDLMIISPPTSPASRRPTPSLPQHSTPVNPQLNPTAVEQMIPGINNQTTSNTNHQLTPLNTGQSNAQQSAPLIGTSEERSALQMEIERALQESIQADQQREPDQKREADAEAIIMKIMENRKALL</sequence>